<comment type="caution">
    <text evidence="2">The sequence shown here is derived from an EMBL/GenBank/DDBJ whole genome shotgun (WGS) entry which is preliminary data.</text>
</comment>
<evidence type="ECO:0000313" key="3">
    <source>
        <dbReference type="Proteomes" id="UP000054564"/>
    </source>
</evidence>
<feature type="compositionally biased region" description="Polar residues" evidence="1">
    <location>
        <begin position="31"/>
        <end position="44"/>
    </location>
</feature>
<dbReference type="EMBL" id="AJIL01000020">
    <property type="protein sequence ID" value="KNF02927.1"/>
    <property type="molecule type" value="Genomic_DNA"/>
</dbReference>
<sequence>MAARKRPCTSMTTRSSTQAHQETPESESQSELDIAIVSTNNNSKIEPAESSPVTVTGQPKTCRGRAGSGSPEPREARGPCTQVRVWAHFSLILPGLGPPAIRGRLGLGSTFEPEPALFAP</sequence>
<accession>A0A0L0VUL8</accession>
<keyword evidence="3" id="KW-1185">Reference proteome</keyword>
<reference evidence="3" key="1">
    <citation type="submission" date="2014-03" db="EMBL/GenBank/DDBJ databases">
        <title>The Genome Sequence of Puccinia striiformis f. sp. tritici PST-78.</title>
        <authorList>
            <consortium name="The Broad Institute Genome Sequencing Platform"/>
            <person name="Cuomo C."/>
            <person name="Hulbert S."/>
            <person name="Chen X."/>
            <person name="Walker B."/>
            <person name="Young S.K."/>
            <person name="Zeng Q."/>
            <person name="Gargeya S."/>
            <person name="Fitzgerald M."/>
            <person name="Haas B."/>
            <person name="Abouelleil A."/>
            <person name="Alvarado L."/>
            <person name="Arachchi H.M."/>
            <person name="Berlin A.M."/>
            <person name="Chapman S.B."/>
            <person name="Goldberg J."/>
            <person name="Griggs A."/>
            <person name="Gujja S."/>
            <person name="Hansen M."/>
            <person name="Howarth C."/>
            <person name="Imamovic A."/>
            <person name="Larimer J."/>
            <person name="McCowan C."/>
            <person name="Montmayeur A."/>
            <person name="Murphy C."/>
            <person name="Neiman D."/>
            <person name="Pearson M."/>
            <person name="Priest M."/>
            <person name="Roberts A."/>
            <person name="Saif S."/>
            <person name="Shea T."/>
            <person name="Sisk P."/>
            <person name="Sykes S."/>
            <person name="Wortman J."/>
            <person name="Nusbaum C."/>
            <person name="Birren B."/>
        </authorList>
    </citation>
    <scope>NUCLEOTIDE SEQUENCE [LARGE SCALE GENOMIC DNA]</scope>
    <source>
        <strain evidence="3">race PST-78</strain>
    </source>
</reference>
<feature type="region of interest" description="Disordered" evidence="1">
    <location>
        <begin position="1"/>
        <end position="79"/>
    </location>
</feature>
<proteinExistence type="predicted"/>
<dbReference type="Proteomes" id="UP000054564">
    <property type="component" value="Unassembled WGS sequence"/>
</dbReference>
<evidence type="ECO:0000256" key="1">
    <source>
        <dbReference type="SAM" id="MobiDB-lite"/>
    </source>
</evidence>
<feature type="compositionally biased region" description="Polar residues" evidence="1">
    <location>
        <begin position="9"/>
        <end position="23"/>
    </location>
</feature>
<dbReference type="AlphaFoldDB" id="A0A0L0VUL8"/>
<evidence type="ECO:0000313" key="2">
    <source>
        <dbReference type="EMBL" id="KNF02927.1"/>
    </source>
</evidence>
<name>A0A0L0VUL8_9BASI</name>
<organism evidence="2 3">
    <name type="scientific">Puccinia striiformis f. sp. tritici PST-78</name>
    <dbReference type="NCBI Taxonomy" id="1165861"/>
    <lineage>
        <taxon>Eukaryota</taxon>
        <taxon>Fungi</taxon>
        <taxon>Dikarya</taxon>
        <taxon>Basidiomycota</taxon>
        <taxon>Pucciniomycotina</taxon>
        <taxon>Pucciniomycetes</taxon>
        <taxon>Pucciniales</taxon>
        <taxon>Pucciniaceae</taxon>
        <taxon>Puccinia</taxon>
    </lineage>
</organism>
<protein>
    <submittedName>
        <fullName evidence="2">Uncharacterized protein</fullName>
    </submittedName>
</protein>
<gene>
    <name evidence="2" type="ORF">PSTG_03875</name>
</gene>